<dbReference type="Proteomes" id="UP000203864">
    <property type="component" value="Segment"/>
</dbReference>
<reference evidence="2 3" key="1">
    <citation type="journal article" date="2012" name="Appl. Environ. Microbiol.">
        <title>High Diversity and Novel Species of Pseudomonas aeruginosa Bacteriophages.</title>
        <authorList>
            <person name="Sepulveda-Robles O."/>
            <person name="Kameyama L."/>
            <person name="Guarneros G."/>
        </authorList>
    </citation>
    <scope>NUCLEOTIDE SEQUENCE [LARGE SCALE GENOMIC DNA]</scope>
</reference>
<dbReference type="InterPro" id="IPR032876">
    <property type="entry name" value="J_dom"/>
</dbReference>
<proteinExistence type="predicted"/>
<accession>A0A0S0N9E4</accession>
<organism evidence="2 3">
    <name type="scientific">Pseudomonas phage PaMx74</name>
    <dbReference type="NCBI Taxonomy" id="1175663"/>
    <lineage>
        <taxon>Viruses</taxon>
        <taxon>Duplodnaviria</taxon>
        <taxon>Heunggongvirae</taxon>
        <taxon>Uroviricota</taxon>
        <taxon>Caudoviricetes</taxon>
        <taxon>Mesyanzhinovviridae</taxon>
        <taxon>Bradleyvirinae</taxon>
        <taxon>Cinvestavvirus</taxon>
        <taxon>Cinvestavvirus PaMx74</taxon>
        <taxon>Pamexvirus PaMx74</taxon>
    </lineage>
</organism>
<feature type="domain" description="F5/8 type C" evidence="1">
    <location>
        <begin position="1113"/>
        <end position="1234"/>
    </location>
</feature>
<dbReference type="InterPro" id="IPR000421">
    <property type="entry name" value="FA58C"/>
</dbReference>
<keyword evidence="3" id="KW-1185">Reference proteome</keyword>
<dbReference type="Gene3D" id="2.60.120.260">
    <property type="entry name" value="Galactose-binding domain-like"/>
    <property type="match status" value="1"/>
</dbReference>
<name>A0A0S0N9E4_9CAUD</name>
<dbReference type="Pfam" id="PF13550">
    <property type="entry name" value="Phage-tail_3"/>
    <property type="match status" value="1"/>
</dbReference>
<dbReference type="InterPro" id="IPR008979">
    <property type="entry name" value="Galactose-bd-like_sf"/>
</dbReference>
<dbReference type="SUPFAM" id="SSF49785">
    <property type="entry name" value="Galactose-binding domain-like"/>
    <property type="match status" value="1"/>
</dbReference>
<dbReference type="GeneID" id="26626436"/>
<evidence type="ECO:0000313" key="3">
    <source>
        <dbReference type="Proteomes" id="UP000203864"/>
    </source>
</evidence>
<sequence>MGGSSKAQTVGYKYYLGMHAIMCHGPVDKVTRFSVDGKVAWSGTSTGGAVSVNAPQLFGGDEREGGVSGTIDIEMGTPSQGRNAYLQSQLGSSIPAFRRVLGLVFRQCYLGNNPYLKRWAIRATRIQVRQDGIAQWYSAKADVGGDMNPAHIIREVLTDPDWGMGYPEADVDNASFTAAADTLYSEGMGMSILWDKQQQLSDFLAIVLRHVDGSLYTDRATGKFVLKLARGGYDIPSLLLLDESVVERVTDFKRSTVAELTNQVSVVYWDKSTGKNNSVTVQDIALAASQGATVGTTSQYPGFTNGTIATKAAARDLKALSTPLASATLYVTRKAASLNIGDVFRFAWAEYGISQVVFRVTNIELGELTSNLIKLSVVEDVFALSSAIYSPPPPSEWTNPIGAPVPVPFRLLTEVPYYLIARTLGDSGAQALPQTASYMMVGGTNPGGSAYSAQVYVDEGAGYQQQAVANFCPTAVISAAYGQADTALAITGGLDLDLVQVGDVAAIGVGAISTREMVQVVSITDTLLTVKRGMLDTVPVPIASNTRVIFLGSGDNPSVVELPNEYALGESVSVRMLTTTGQGTLTLGSGATDTLAVNATAGRQWRPYPPGLFRVNGNPYPAQVSGYDGVSLTWAHRDRIQQTAQTLVDQNAASVGPEPGVTYVARVLNSSTSAVLKTLSGLTGTSATFTTLDLGGVANVRAEVYSVRAGVESLLRQYDEFVRVDENGQPIGPGFGSSVAMENYLYDGARFLAASQAYVGPTASQTPVTRFYGSTDGGVTFEYMGTMDGANMFSRQKPGMAKGTSRYASFPKYYASVGSSATWYNSQVADFARSYPPRPWTTSNITGAKPLCMAWDASNSRFVRIMDDKTAQSSTDGLTWSSLGALTLPSVGSGWTWYTGMWMELFKVGSYWYAFHSGKGSQFQADSVMLMRSTNLLTWSICPGTGFYDYPASVTGGWQFFRPYGVAARSATSFVITAMGRRNVGDGNMKELVLRSTDGLNFTLVSEVAMVSGASTGNDFQEVEAFGATGYVATGPGGLNVSNDDGATWARTAMANYPTALRANGTNVVGSRPTAAGGANEPWYTSNGTTWTKSTIRNYNSGTRRYWRVRATAAAADVTFAELAFFNGATKHTTYTKSQGAGTGLASVDDNDPATFWTATAANVTAGTAWVAYDFASAVDVTAVELRNPTGDNTKMPTDIEVEASADGVNWVPVWFETGLSWGTNENKRMEKTS</sequence>
<dbReference type="PROSITE" id="PS50022">
    <property type="entry name" value="FA58C_3"/>
    <property type="match status" value="1"/>
</dbReference>
<gene>
    <name evidence="2" type="ORF">PaMx74_36</name>
</gene>
<protein>
    <submittedName>
        <fullName evidence="2">Putative virion structural protein</fullName>
    </submittedName>
</protein>
<dbReference type="EMBL" id="JQ067093">
    <property type="protein sequence ID" value="ALH23509.1"/>
    <property type="molecule type" value="Genomic_DNA"/>
</dbReference>
<dbReference type="RefSeq" id="YP_009199475.1">
    <property type="nucleotide sequence ID" value="NC_028809.1"/>
</dbReference>
<evidence type="ECO:0000313" key="2">
    <source>
        <dbReference type="EMBL" id="ALH23509.1"/>
    </source>
</evidence>
<dbReference type="KEGG" id="vg:26626436"/>
<evidence type="ECO:0000259" key="1">
    <source>
        <dbReference type="PROSITE" id="PS50022"/>
    </source>
</evidence>
<dbReference type="Pfam" id="PF00754">
    <property type="entry name" value="F5_F8_type_C"/>
    <property type="match status" value="1"/>
</dbReference>